<dbReference type="HOGENOM" id="CLU_036879_0_3_5"/>
<dbReference type="Pfam" id="PF19300">
    <property type="entry name" value="BPD_transp_1_N"/>
    <property type="match status" value="1"/>
</dbReference>
<evidence type="ECO:0000256" key="1">
    <source>
        <dbReference type="ARBA" id="ARBA00004651"/>
    </source>
</evidence>
<sequence>MPVFIINRLFQALGVILVMSVLVFVGLYLIGDPTSMLVSPEATEIERQALRKALGLDQSIWVQYLTFLGNAAQGDFGRSFLTGQPALQLIIERMPATVELVIVAMTFSVVVGVPLGILAGLRPKAPSSKAIMTGSILGFSLPNFWIGLMLIMLFAVYLGVLPASARGETVNVGPVALSILTIDGWQHLALPALTLGLAKAALMIRVTRAATREILPMDYIKFARAKGLRPSRILNVHLLKNILIPIITVAGLEFGQAIAFAVVTESVFSWPGMGKLLIDSIITLDRPVVVAYLIMMVFFLVILNLVVDILYMAIDPSAREKVRD</sequence>
<keyword evidence="5 7" id="KW-1133">Transmembrane helix</keyword>
<dbReference type="InterPro" id="IPR045621">
    <property type="entry name" value="BPD_transp_1_N"/>
</dbReference>
<dbReference type="GO" id="GO:0055085">
    <property type="term" value="P:transmembrane transport"/>
    <property type="evidence" value="ECO:0007669"/>
    <property type="project" value="InterPro"/>
</dbReference>
<dbReference type="PANTHER" id="PTHR43163:SF2">
    <property type="entry name" value="ABC TRANSPORTER PERMEASE PROTEIN"/>
    <property type="match status" value="1"/>
</dbReference>
<keyword evidence="4 7" id="KW-0812">Transmembrane</keyword>
<dbReference type="PANTHER" id="PTHR43163">
    <property type="entry name" value="DIPEPTIDE TRANSPORT SYSTEM PERMEASE PROTEIN DPPB-RELATED"/>
    <property type="match status" value="1"/>
</dbReference>
<comment type="subcellular location">
    <subcellularLocation>
        <location evidence="1 7">Cell membrane</location>
        <topology evidence="1 7">Multi-pass membrane protein</topology>
    </subcellularLocation>
</comment>
<feature type="transmembrane region" description="Helical" evidence="7">
    <location>
        <begin position="242"/>
        <end position="263"/>
    </location>
</feature>
<dbReference type="InterPro" id="IPR000515">
    <property type="entry name" value="MetI-like"/>
</dbReference>
<dbReference type="Pfam" id="PF00528">
    <property type="entry name" value="BPD_transp_1"/>
    <property type="match status" value="1"/>
</dbReference>
<comment type="similarity">
    <text evidence="7">Belongs to the binding-protein-dependent transport system permease family.</text>
</comment>
<evidence type="ECO:0000256" key="5">
    <source>
        <dbReference type="ARBA" id="ARBA00022989"/>
    </source>
</evidence>
<dbReference type="CDD" id="cd06261">
    <property type="entry name" value="TM_PBP2"/>
    <property type="match status" value="1"/>
</dbReference>
<proteinExistence type="inferred from homology"/>
<dbReference type="KEGG" id="ngl:RG1141_PA11610"/>
<organism evidence="9 10">
    <name type="scientific">Neorhizobium galegae bv. officinalis bv. officinalis str. HAMBI 1141</name>
    <dbReference type="NCBI Taxonomy" id="1028801"/>
    <lineage>
        <taxon>Bacteria</taxon>
        <taxon>Pseudomonadati</taxon>
        <taxon>Pseudomonadota</taxon>
        <taxon>Alphaproteobacteria</taxon>
        <taxon>Hyphomicrobiales</taxon>
        <taxon>Rhizobiaceae</taxon>
        <taxon>Rhizobium/Agrobacterium group</taxon>
        <taxon>Neorhizobium</taxon>
    </lineage>
</organism>
<feature type="transmembrane region" description="Helical" evidence="7">
    <location>
        <begin position="185"/>
        <end position="204"/>
    </location>
</feature>
<dbReference type="GO" id="GO:0005886">
    <property type="term" value="C:plasma membrane"/>
    <property type="evidence" value="ECO:0007669"/>
    <property type="project" value="UniProtKB-SubCell"/>
</dbReference>
<dbReference type="PROSITE" id="PS50928">
    <property type="entry name" value="ABC_TM1"/>
    <property type="match status" value="1"/>
</dbReference>
<keyword evidence="6 7" id="KW-0472">Membrane</keyword>
<accession>A0A068TI30</accession>
<dbReference type="AlphaFoldDB" id="A0A068TI30"/>
<feature type="transmembrane region" description="Helical" evidence="7">
    <location>
        <begin position="12"/>
        <end position="31"/>
    </location>
</feature>
<keyword evidence="2 7" id="KW-0813">Transport</keyword>
<evidence type="ECO:0000313" key="9">
    <source>
        <dbReference type="EMBL" id="CDN57993.1"/>
    </source>
</evidence>
<dbReference type="Proteomes" id="UP000028186">
    <property type="component" value="Plasmid pHAMBI1141a"/>
</dbReference>
<feature type="transmembrane region" description="Helical" evidence="7">
    <location>
        <begin position="289"/>
        <end position="314"/>
    </location>
</feature>
<evidence type="ECO:0000259" key="8">
    <source>
        <dbReference type="PROSITE" id="PS50928"/>
    </source>
</evidence>
<keyword evidence="3" id="KW-1003">Cell membrane</keyword>
<evidence type="ECO:0000313" key="10">
    <source>
        <dbReference type="Proteomes" id="UP000028186"/>
    </source>
</evidence>
<evidence type="ECO:0000256" key="2">
    <source>
        <dbReference type="ARBA" id="ARBA00022448"/>
    </source>
</evidence>
<name>A0A068TI30_NEOGA</name>
<feature type="transmembrane region" description="Helical" evidence="7">
    <location>
        <begin position="100"/>
        <end position="121"/>
    </location>
</feature>
<dbReference type="PATRIC" id="fig|1028801.3.peg.5771"/>
<dbReference type="EMBL" id="HG938356">
    <property type="protein sequence ID" value="CDN57993.1"/>
    <property type="molecule type" value="Genomic_DNA"/>
</dbReference>
<dbReference type="eggNOG" id="COG0601">
    <property type="taxonomic scope" value="Bacteria"/>
</dbReference>
<geneLocation type="plasmid" evidence="10">
    <name>II</name>
</geneLocation>
<feature type="transmembrane region" description="Helical" evidence="7">
    <location>
        <begin position="142"/>
        <end position="165"/>
    </location>
</feature>
<dbReference type="InterPro" id="IPR035906">
    <property type="entry name" value="MetI-like_sf"/>
</dbReference>
<reference evidence="10" key="1">
    <citation type="journal article" date="2014" name="BMC Genomics">
        <title>Genome sequencing of two Neorhizobium galegae strains reveals a noeT gene responsible for the unusual acetylation of the nodulation factors.</title>
        <authorList>
            <person name="Osterman J."/>
            <person name="Marsh J."/>
            <person name="Laine P.K."/>
            <person name="Zeng Z."/>
            <person name="Alatalo E."/>
            <person name="Sullivan J.T."/>
            <person name="Young J.P."/>
            <person name="Thomas-Oates J."/>
            <person name="Paulin L."/>
            <person name="Lindstrom K."/>
        </authorList>
    </citation>
    <scope>NUCLEOTIDE SEQUENCE [LARGE SCALE GENOMIC DNA]</scope>
    <source>
        <strain evidence="10">HAMBI 1141</strain>
        <plasmid evidence="10">II</plasmid>
    </source>
</reference>
<protein>
    <submittedName>
        <fullName evidence="9">Putative binding-protein-dependent transport permease</fullName>
    </submittedName>
</protein>
<keyword evidence="9" id="KW-0614">Plasmid</keyword>
<gene>
    <name evidence="9" type="ORF">RG1141_PA11610</name>
</gene>
<dbReference type="SUPFAM" id="SSF161098">
    <property type="entry name" value="MetI-like"/>
    <property type="match status" value="1"/>
</dbReference>
<evidence type="ECO:0000256" key="6">
    <source>
        <dbReference type="ARBA" id="ARBA00023136"/>
    </source>
</evidence>
<evidence type="ECO:0000256" key="4">
    <source>
        <dbReference type="ARBA" id="ARBA00022692"/>
    </source>
</evidence>
<feature type="domain" description="ABC transmembrane type-1" evidence="8">
    <location>
        <begin position="94"/>
        <end position="307"/>
    </location>
</feature>
<dbReference type="Gene3D" id="1.10.3720.10">
    <property type="entry name" value="MetI-like"/>
    <property type="match status" value="1"/>
</dbReference>
<evidence type="ECO:0000256" key="3">
    <source>
        <dbReference type="ARBA" id="ARBA00022475"/>
    </source>
</evidence>
<evidence type="ECO:0000256" key="7">
    <source>
        <dbReference type="RuleBase" id="RU363032"/>
    </source>
</evidence>